<feature type="binding site" evidence="6">
    <location>
        <begin position="263"/>
        <end position="265"/>
    </location>
    <ligand>
        <name>NAD(+)</name>
        <dbReference type="ChEBI" id="CHEBI:57540"/>
    </ligand>
</feature>
<dbReference type="NCBIfam" id="NF003808">
    <property type="entry name" value="PRK05396.1"/>
    <property type="match status" value="1"/>
</dbReference>
<evidence type="ECO:0000256" key="6">
    <source>
        <dbReference type="HAMAP-Rule" id="MF_00627"/>
    </source>
</evidence>
<evidence type="ECO:0000259" key="8">
    <source>
        <dbReference type="SMART" id="SM00829"/>
    </source>
</evidence>
<evidence type="ECO:0000256" key="7">
    <source>
        <dbReference type="NCBIfam" id="TIGR00692"/>
    </source>
</evidence>
<dbReference type="InterPro" id="IPR013149">
    <property type="entry name" value="ADH-like_C"/>
</dbReference>
<dbReference type="InterPro" id="IPR036291">
    <property type="entry name" value="NAD(P)-bd_dom_sf"/>
</dbReference>
<dbReference type="PANTHER" id="PTHR43401">
    <property type="entry name" value="L-THREONINE 3-DEHYDROGENASE"/>
    <property type="match status" value="1"/>
</dbReference>
<accession>A0ABV6ZC96</accession>
<dbReference type="Gene3D" id="3.40.50.720">
    <property type="entry name" value="NAD(P)-binding Rossmann-like Domain"/>
    <property type="match status" value="1"/>
</dbReference>
<comment type="cofactor">
    <cofactor evidence="6">
        <name>Zn(2+)</name>
        <dbReference type="ChEBI" id="CHEBI:29105"/>
    </cofactor>
    <text evidence="6">Binds 1 Zn(2+) ion per subunit.</text>
</comment>
<feature type="binding site" evidence="6">
    <location>
        <position position="196"/>
    </location>
    <ligand>
        <name>NAD(+)</name>
        <dbReference type="ChEBI" id="CHEBI:57540"/>
    </ligand>
</feature>
<dbReference type="HAMAP" id="MF_00627">
    <property type="entry name" value="Thr_dehydrog"/>
    <property type="match status" value="1"/>
</dbReference>
<keyword evidence="5 6" id="KW-0520">NAD</keyword>
<feature type="binding site" evidence="6">
    <location>
        <position position="39"/>
    </location>
    <ligand>
        <name>Zn(2+)</name>
        <dbReference type="ChEBI" id="CHEBI:29105"/>
        <label>1</label>
        <note>catalytic</note>
    </ligand>
</feature>
<dbReference type="Pfam" id="PF08240">
    <property type="entry name" value="ADH_N"/>
    <property type="match status" value="1"/>
</dbReference>
<keyword evidence="1 6" id="KW-0963">Cytoplasm</keyword>
<feature type="binding site" evidence="6">
    <location>
        <begin position="287"/>
        <end position="288"/>
    </location>
    <ligand>
        <name>NAD(+)</name>
        <dbReference type="ChEBI" id="CHEBI:57540"/>
    </ligand>
</feature>
<evidence type="ECO:0000256" key="1">
    <source>
        <dbReference type="ARBA" id="ARBA00022490"/>
    </source>
</evidence>
<comment type="caution">
    <text evidence="9">The sequence shown here is derived from an EMBL/GenBank/DDBJ whole genome shotgun (WGS) entry which is preliminary data.</text>
</comment>
<keyword evidence="2 6" id="KW-0479">Metal-binding</keyword>
<dbReference type="InterPro" id="IPR020843">
    <property type="entry name" value="ER"/>
</dbReference>
<comment type="subunit">
    <text evidence="6">Homotetramer.</text>
</comment>
<comment type="similarity">
    <text evidence="6">Belongs to the zinc-containing alcohol dehydrogenase family.</text>
</comment>
<evidence type="ECO:0000256" key="4">
    <source>
        <dbReference type="ARBA" id="ARBA00023002"/>
    </source>
</evidence>
<keyword evidence="4 6" id="KW-0560">Oxidoreductase</keyword>
<feature type="binding site" evidence="6">
    <location>
        <position position="64"/>
    </location>
    <ligand>
        <name>Zn(2+)</name>
        <dbReference type="ChEBI" id="CHEBI:29105"/>
        <label>1</label>
        <note>catalytic</note>
    </ligand>
</feature>
<dbReference type="EC" id="1.1.1.103" evidence="6 7"/>
<dbReference type="PROSITE" id="PS00059">
    <property type="entry name" value="ADH_ZINC"/>
    <property type="match status" value="1"/>
</dbReference>
<feature type="active site" description="Charge relay system" evidence="6">
    <location>
        <position position="41"/>
    </location>
</feature>
<dbReference type="GO" id="GO:0008743">
    <property type="term" value="F:L-threonine 3-dehydrogenase activity"/>
    <property type="evidence" value="ECO:0007669"/>
    <property type="project" value="UniProtKB-EC"/>
</dbReference>
<feature type="binding site" evidence="6">
    <location>
        <position position="201"/>
    </location>
    <ligand>
        <name>NAD(+)</name>
        <dbReference type="ChEBI" id="CHEBI:57540"/>
    </ligand>
</feature>
<evidence type="ECO:0000256" key="5">
    <source>
        <dbReference type="ARBA" id="ARBA00023027"/>
    </source>
</evidence>
<dbReference type="NCBIfam" id="TIGR00692">
    <property type="entry name" value="tdh"/>
    <property type="match status" value="1"/>
</dbReference>
<dbReference type="InterPro" id="IPR004627">
    <property type="entry name" value="L-Threonine_3-DHase"/>
</dbReference>
<proteinExistence type="inferred from homology"/>
<dbReference type="InterPro" id="IPR002328">
    <property type="entry name" value="ADH_Zn_CS"/>
</dbReference>
<feature type="binding site" evidence="6">
    <location>
        <position position="176"/>
    </location>
    <ligand>
        <name>NAD(+)</name>
        <dbReference type="ChEBI" id="CHEBI:57540"/>
    </ligand>
</feature>
<dbReference type="SUPFAM" id="SSF51735">
    <property type="entry name" value="NAD(P)-binding Rossmann-fold domains"/>
    <property type="match status" value="1"/>
</dbReference>
<dbReference type="InterPro" id="IPR011032">
    <property type="entry name" value="GroES-like_sf"/>
</dbReference>
<evidence type="ECO:0000256" key="2">
    <source>
        <dbReference type="ARBA" id="ARBA00022723"/>
    </source>
</evidence>
<dbReference type="RefSeq" id="WP_311933210.1">
    <property type="nucleotide sequence ID" value="NZ_JAVSCS010000004.1"/>
</dbReference>
<dbReference type="Gene3D" id="3.90.180.10">
    <property type="entry name" value="Medium-chain alcohol dehydrogenases, catalytic domain"/>
    <property type="match status" value="1"/>
</dbReference>
<organism evidence="9 10">
    <name type="scientific">Labrys neptuniae</name>
    <dbReference type="NCBI Taxonomy" id="376174"/>
    <lineage>
        <taxon>Bacteria</taxon>
        <taxon>Pseudomonadati</taxon>
        <taxon>Pseudomonadota</taxon>
        <taxon>Alphaproteobacteria</taxon>
        <taxon>Hyphomicrobiales</taxon>
        <taxon>Xanthobacteraceae</taxon>
        <taxon>Labrys</taxon>
    </lineage>
</organism>
<feature type="domain" description="Enoyl reductase (ER)" evidence="8">
    <location>
        <begin position="12"/>
        <end position="339"/>
    </location>
</feature>
<dbReference type="EMBL" id="JBHGPK010000002">
    <property type="protein sequence ID" value="MFC2249778.1"/>
    <property type="molecule type" value="Genomic_DNA"/>
</dbReference>
<comment type="caution">
    <text evidence="6">Lacks conserved residue(s) required for the propagation of feature annotation.</text>
</comment>
<keyword evidence="3 6" id="KW-0862">Zinc</keyword>
<evidence type="ECO:0000313" key="9">
    <source>
        <dbReference type="EMBL" id="MFC2249778.1"/>
    </source>
</evidence>
<dbReference type="SMART" id="SM00829">
    <property type="entry name" value="PKS_ER"/>
    <property type="match status" value="1"/>
</dbReference>
<sequence length="343" mass="37249">MKALVKSKPEPGLWFSDNEPMPELGPNDVLVKVRKTGICGTDIHIYKWDAWAQKTVPVPMIVGHEYAGEIVEIGSAVHSLKIGERVSGEGHVIGMKSRATRAGRFHLDPDTRGIGVNMPGAFAEYVKVPAFNIVPLPDEVDDELGAILDPLGNAVHTALSFDLVGEDVLITGAGPIGIMAGAVARHAGARHVVITDINPVRLDLAAKVADVVPVNVAKEDLRDVMTRLRMKEGFDVGLEMSGAPAAFQQMLDVMLMGSKIAMLGIPATPFAVDWNKIVFKMLTIKGIYGREMFETWHKMLAMLQSGLNIRPVITHRLAVADYLEGFETMARGECGKIVLDWNA</sequence>
<dbReference type="InterPro" id="IPR013154">
    <property type="entry name" value="ADH-like_N"/>
</dbReference>
<evidence type="ECO:0000256" key="3">
    <source>
        <dbReference type="ARBA" id="ARBA00022833"/>
    </source>
</evidence>
<dbReference type="InterPro" id="IPR050129">
    <property type="entry name" value="Zn_alcohol_dh"/>
</dbReference>
<comment type="function">
    <text evidence="6">Catalyzes the NAD(+)-dependent oxidation of L-threonine to 2-amino-3-ketobutyrate.</text>
</comment>
<feature type="binding site" evidence="6">
    <location>
        <position position="65"/>
    </location>
    <ligand>
        <name>Zn(2+)</name>
        <dbReference type="ChEBI" id="CHEBI:29105"/>
        <label>1</label>
        <note>catalytic</note>
    </ligand>
</feature>
<dbReference type="Pfam" id="PF00107">
    <property type="entry name" value="ADH_zinc_N"/>
    <property type="match status" value="1"/>
</dbReference>
<evidence type="ECO:0000313" key="10">
    <source>
        <dbReference type="Proteomes" id="UP001595190"/>
    </source>
</evidence>
<dbReference type="Proteomes" id="UP001595190">
    <property type="component" value="Unassembled WGS sequence"/>
</dbReference>
<gene>
    <name evidence="6 9" type="primary">tdh</name>
    <name evidence="9" type="ORF">ACETRX_09160</name>
</gene>
<reference evidence="9 10" key="1">
    <citation type="submission" date="2024-09" db="EMBL/GenBank/DDBJ databases">
        <title>Description of Labrys sedimenti sp. nov., isolated from a diclofenac-degrading enrichment culture, and genome-based reclassification of Labrys portucalensis as a later heterotypic synonym of Labrys neptuniae.</title>
        <authorList>
            <person name="Tancsics A."/>
            <person name="Csepanyi A."/>
        </authorList>
    </citation>
    <scope>NUCLEOTIDE SEQUENCE [LARGE SCALE GENOMIC DNA]</scope>
    <source>
        <strain evidence="9 10">LMG 23412</strain>
    </source>
</reference>
<protein>
    <recommendedName>
        <fullName evidence="6 7">L-threonine 3-dehydrogenase</fullName>
        <shortName evidence="6">TDH</shortName>
        <ecNumber evidence="6 7">1.1.1.103</ecNumber>
    </recommendedName>
</protein>
<feature type="site" description="Important for catalytic activity for the proton relay mechanism but does not participate directly in the coordination of zinc atom" evidence="6">
    <location>
        <position position="149"/>
    </location>
</feature>
<comment type="subcellular location">
    <subcellularLocation>
        <location evidence="6">Cytoplasm</location>
    </subcellularLocation>
</comment>
<name>A0ABV6ZC96_9HYPH</name>
<dbReference type="SUPFAM" id="SSF50129">
    <property type="entry name" value="GroES-like"/>
    <property type="match status" value="1"/>
</dbReference>
<comment type="catalytic activity">
    <reaction evidence="6">
        <text>L-threonine + NAD(+) = (2S)-2-amino-3-oxobutanoate + NADH + H(+)</text>
        <dbReference type="Rhea" id="RHEA:13161"/>
        <dbReference type="ChEBI" id="CHEBI:15378"/>
        <dbReference type="ChEBI" id="CHEBI:57540"/>
        <dbReference type="ChEBI" id="CHEBI:57926"/>
        <dbReference type="ChEBI" id="CHEBI:57945"/>
        <dbReference type="ChEBI" id="CHEBI:78948"/>
        <dbReference type="EC" id="1.1.1.103"/>
    </reaction>
</comment>
<dbReference type="PANTHER" id="PTHR43401:SF2">
    <property type="entry name" value="L-THREONINE 3-DEHYDROGENASE"/>
    <property type="match status" value="1"/>
</dbReference>
<feature type="active site" description="Charge relay system" evidence="6">
    <location>
        <position position="44"/>
    </location>
</feature>
<comment type="pathway">
    <text evidence="6">Amino-acid degradation; L-threonine degradation via oxydo-reductase pathway; glycine from L-threonine: step 1/2.</text>
</comment>